<dbReference type="EMBL" id="MCGO01000002">
    <property type="protein sequence ID" value="ORY52935.1"/>
    <property type="molecule type" value="Genomic_DNA"/>
</dbReference>
<dbReference type="GO" id="GO:0005856">
    <property type="term" value="C:cytoskeleton"/>
    <property type="evidence" value="ECO:0007669"/>
    <property type="project" value="TreeGrafter"/>
</dbReference>
<gene>
    <name evidence="5" type="ORF">BCR33DRAFT_845208</name>
</gene>
<feature type="coiled-coil region" evidence="2">
    <location>
        <begin position="518"/>
        <end position="657"/>
    </location>
</feature>
<feature type="coiled-coil region" evidence="2">
    <location>
        <begin position="1032"/>
        <end position="1059"/>
    </location>
</feature>
<dbReference type="Proteomes" id="UP000193642">
    <property type="component" value="Unassembled WGS sequence"/>
</dbReference>
<protein>
    <recommendedName>
        <fullName evidence="4">Cilia- and flagella-associated protein 58 central coiled coil domain-containing protein</fullName>
    </recommendedName>
</protein>
<name>A0A1Y2D2Y9_9FUNG</name>
<feature type="compositionally biased region" description="Polar residues" evidence="3">
    <location>
        <begin position="132"/>
        <end position="141"/>
    </location>
</feature>
<feature type="compositionally biased region" description="Polar residues" evidence="3">
    <location>
        <begin position="105"/>
        <end position="114"/>
    </location>
</feature>
<keyword evidence="6" id="KW-1185">Reference proteome</keyword>
<feature type="domain" description="Cilia- and flagella-associated protein 58 central coiled coil" evidence="4">
    <location>
        <begin position="591"/>
        <end position="896"/>
    </location>
</feature>
<dbReference type="Pfam" id="PF21771">
    <property type="entry name" value="CFAP58_CC"/>
    <property type="match status" value="1"/>
</dbReference>
<keyword evidence="1 2" id="KW-0175">Coiled coil</keyword>
<feature type="coiled-coil region" evidence="2">
    <location>
        <begin position="697"/>
        <end position="808"/>
    </location>
</feature>
<proteinExistence type="predicted"/>
<feature type="coiled-coil region" evidence="2">
    <location>
        <begin position="872"/>
        <end position="930"/>
    </location>
</feature>
<feature type="region of interest" description="Disordered" evidence="3">
    <location>
        <begin position="1138"/>
        <end position="1165"/>
    </location>
</feature>
<accession>A0A1Y2D2Y9</accession>
<evidence type="ECO:0000313" key="6">
    <source>
        <dbReference type="Proteomes" id="UP000193642"/>
    </source>
</evidence>
<reference evidence="5 6" key="1">
    <citation type="submission" date="2016-07" db="EMBL/GenBank/DDBJ databases">
        <title>Pervasive Adenine N6-methylation of Active Genes in Fungi.</title>
        <authorList>
            <consortium name="DOE Joint Genome Institute"/>
            <person name="Mondo S.J."/>
            <person name="Dannebaum R.O."/>
            <person name="Kuo R.C."/>
            <person name="Labutti K."/>
            <person name="Haridas S."/>
            <person name="Kuo A."/>
            <person name="Salamov A."/>
            <person name="Ahrendt S.R."/>
            <person name="Lipzen A."/>
            <person name="Sullivan W."/>
            <person name="Andreopoulos W.B."/>
            <person name="Clum A."/>
            <person name="Lindquist E."/>
            <person name="Daum C."/>
            <person name="Ramamoorthy G.K."/>
            <person name="Gryganskyi A."/>
            <person name="Culley D."/>
            <person name="Magnuson J.K."/>
            <person name="James T.Y."/>
            <person name="O'Malley M.A."/>
            <person name="Stajich J.E."/>
            <person name="Spatafora J.W."/>
            <person name="Visel A."/>
            <person name="Grigoriev I.V."/>
        </authorList>
    </citation>
    <scope>NUCLEOTIDE SEQUENCE [LARGE SCALE GENOMIC DNA]</scope>
    <source>
        <strain evidence="5 6">JEL800</strain>
    </source>
</reference>
<evidence type="ECO:0000259" key="4">
    <source>
        <dbReference type="Pfam" id="PF21771"/>
    </source>
</evidence>
<evidence type="ECO:0000313" key="5">
    <source>
        <dbReference type="EMBL" id="ORY52935.1"/>
    </source>
</evidence>
<feature type="compositionally biased region" description="Polar residues" evidence="3">
    <location>
        <begin position="1138"/>
        <end position="1151"/>
    </location>
</feature>
<feature type="compositionally biased region" description="Polar residues" evidence="3">
    <location>
        <begin position="10"/>
        <end position="19"/>
    </location>
</feature>
<comment type="caution">
    <text evidence="5">The sequence shown here is derived from an EMBL/GenBank/DDBJ whole genome shotgun (WGS) entry which is preliminary data.</text>
</comment>
<organism evidence="5 6">
    <name type="scientific">Rhizoclosmatium globosum</name>
    <dbReference type="NCBI Taxonomy" id="329046"/>
    <lineage>
        <taxon>Eukaryota</taxon>
        <taxon>Fungi</taxon>
        <taxon>Fungi incertae sedis</taxon>
        <taxon>Chytridiomycota</taxon>
        <taxon>Chytridiomycota incertae sedis</taxon>
        <taxon>Chytridiomycetes</taxon>
        <taxon>Chytridiales</taxon>
        <taxon>Chytriomycetaceae</taxon>
        <taxon>Rhizoclosmatium</taxon>
    </lineage>
</organism>
<evidence type="ECO:0000256" key="2">
    <source>
        <dbReference type="SAM" id="Coils"/>
    </source>
</evidence>
<dbReference type="PANTHER" id="PTHR32083:SF0">
    <property type="entry name" value="CILIA AND FLAGELLA-ASSOCIATED PROTEIN 58"/>
    <property type="match status" value="1"/>
</dbReference>
<evidence type="ECO:0000256" key="1">
    <source>
        <dbReference type="ARBA" id="ARBA00023054"/>
    </source>
</evidence>
<feature type="region of interest" description="Disordered" evidence="3">
    <location>
        <begin position="1"/>
        <end position="185"/>
    </location>
</feature>
<sequence>MSGRPISARTRGSTQPADSSSDDEPLLPEGLPTSGLGVSDSEYERPATATTNAQSETDASTSQLPIPGVHEEETAENILGAILKASQDITGKKKKKKKKDKDPQQRQPSISVDASSDVDGNAGDNEDGTSEAPVQSRQPSINPVPGIGALPTRSESNAALQSSRRASRAPSTTAPPGAEEDPNTLPITEDTLIEIQQTLATLAALGTDSDPLLSLEDEATRHLQTHALLLHIKSEYEKLQKLFTQCRKNEQLLIKKCKDVTGQMMSNSVKVQAALKLSQGDRITIGSLKKEVKRAWKMVEAAGEKEQKSKDKIVRLKIEINKMRHQMGTGAASAGATDLLLDDEVGEGDVDGVDAGLNRMMGLQFEQELQIGNLQKEKAFLVSQNDQLIASVTTLRHEIVDLQAKLNSTVTDKHVAEKNLASIKDLLAQKKTDEDRNAKLRDKLESTVRGLTDTLTRKEHDLSVKTSEGKSLKEVIARLETMVKEDKAKIDKDTVERDKLVAKVTKLQLDYDQQHIDVTRLKAENQDQFVDLKSWEEELHKYKEEFKVMVRLKDGLAKKMKMLEEAKMEAEVDRDHLRGQNHQLTYERDTLKKQMEAKTKEMETLGRERDIAQKNFVRATGATQKQISTMKLADQTKRNLEQEISNYKEEAAKMRKAIIVIIYSLEKDRDRHINEASKITVELVAKDEDVKIKDIMLYDARKKLDDFERKLKEQQSLYENVRADRNLYSKNLIESQDEIIEMKRKLKIMTHQIEQLKEELGNKEAALAKQNLEHAKLDKDKEVLSGTIDKLKQQLLESEQRLLNQKAEESKLKHIIDEADAARIKQKKEYDLIVQERDIIGTQLIRRNDEISLLYEKIKIQASTLNKGEIQYRERLEDIRVLRLEIKKLRREKAILQTETQNVEGLKGELFKLQRDILREKTRVKVLEEELESPMNIHRWRKLSGSDPSTYELITKIQTLQKRLIAKTEEVLEKELIINQKEKLYREVKDVLQRQPGPEVLEELRVVKDAVKVKMRECKALASELNMYHAQVNEYKFEIDRLTRDLQDVKKKYYEHKKKEREDRLKKQRYDDASFNPGGVVSERMVGGLVGVFGDQSSDGKHQKIVSMPPLIKPNPNYTNKRYSGGGFNMAMFSSGIQHNTESMNPPQEAQVSEDVGNKLPILNS</sequence>
<feature type="compositionally biased region" description="Low complexity" evidence="3">
    <location>
        <begin position="162"/>
        <end position="176"/>
    </location>
</feature>
<dbReference type="OrthoDB" id="264785at2759"/>
<feature type="compositionally biased region" description="Polar residues" evidence="3">
    <location>
        <begin position="48"/>
        <end position="64"/>
    </location>
</feature>
<evidence type="ECO:0000256" key="3">
    <source>
        <dbReference type="SAM" id="MobiDB-lite"/>
    </source>
</evidence>
<dbReference type="PANTHER" id="PTHR32083">
    <property type="entry name" value="CILIA AND FLAGELLA-ASSOCIATED PROTEIN 58-RELATED"/>
    <property type="match status" value="1"/>
</dbReference>
<dbReference type="InterPro" id="IPR049270">
    <property type="entry name" value="CFAP58_CC"/>
</dbReference>
<dbReference type="AlphaFoldDB" id="A0A1Y2D2Y9"/>
<dbReference type="STRING" id="329046.A0A1Y2D2Y9"/>